<dbReference type="Gene3D" id="1.25.40.390">
    <property type="match status" value="1"/>
</dbReference>
<dbReference type="Pfam" id="PF12771">
    <property type="entry name" value="SusD-like_2"/>
    <property type="match status" value="1"/>
</dbReference>
<comment type="caution">
    <text evidence="2">The sequence shown here is derived from an EMBL/GenBank/DDBJ whole genome shotgun (WGS) entry which is preliminary data.</text>
</comment>
<dbReference type="Proteomes" id="UP001501456">
    <property type="component" value="Unassembled WGS sequence"/>
</dbReference>
<sequence length="491" mass="53655">MNTKIKLILLVVLTITFSCSDYLDINDNPNAPSSDDVTPDLILSGAMTDTYRTQARTMNILGNTMMNNWGANVNSFTGGFSEEFSLAIDNNFYSGIFTSLFRNTANFEAIINHPDNAYSNHKAIAKIMKTFYFQYLVDLYGDIPYSQAHKGIDNLTPAYDDDKEIYRALVTQLDEAIAMIGNADATTLDVGAEDVIFGGSMSSWVSFANTVKLRILMRESTKARNGDTESQTYLNQQFATLQTAVFINDDVTINPGYSNESVAQQNPFYALFFSNNETTSVNYNFYRASQYAVNFLINSADSRINFLYDEADDGSGGIVGHEQGADGDNSPAGLSPIGPGLVIDSGQDGYIMTGAESLLLQAEAQLYSYIPGNPQASFEAAIDASFALLGADRSTYNPTTVGLGWAGSDEDKLEAIMRQKWIATNGINAIESYIEFTRTGYPNDIPLALTAQSSTRPKRLMYPSSELVSNSANVPQQSSADVFATGPFWAQ</sequence>
<feature type="signal peptide" evidence="1">
    <location>
        <begin position="1"/>
        <end position="23"/>
    </location>
</feature>
<dbReference type="RefSeq" id="WP_344725855.1">
    <property type="nucleotide sequence ID" value="NZ_BAABBI010000001.1"/>
</dbReference>
<feature type="chain" id="PRO_5046220663" evidence="1">
    <location>
        <begin position="24"/>
        <end position="491"/>
    </location>
</feature>
<evidence type="ECO:0000256" key="1">
    <source>
        <dbReference type="SAM" id="SignalP"/>
    </source>
</evidence>
<dbReference type="SUPFAM" id="SSF48452">
    <property type="entry name" value="TPR-like"/>
    <property type="match status" value="1"/>
</dbReference>
<reference evidence="3" key="1">
    <citation type="journal article" date="2019" name="Int. J. Syst. Evol. Microbiol.">
        <title>The Global Catalogue of Microorganisms (GCM) 10K type strain sequencing project: providing services to taxonomists for standard genome sequencing and annotation.</title>
        <authorList>
            <consortium name="The Broad Institute Genomics Platform"/>
            <consortium name="The Broad Institute Genome Sequencing Center for Infectious Disease"/>
            <person name="Wu L."/>
            <person name="Ma J."/>
        </authorList>
    </citation>
    <scope>NUCLEOTIDE SEQUENCE [LARGE SCALE GENOMIC DNA]</scope>
    <source>
        <strain evidence="3">JCM 17525</strain>
    </source>
</reference>
<proteinExistence type="predicted"/>
<keyword evidence="1" id="KW-0732">Signal</keyword>
<accession>A0ABP7GTR6</accession>
<evidence type="ECO:0000313" key="2">
    <source>
        <dbReference type="EMBL" id="GAA3772343.1"/>
    </source>
</evidence>
<keyword evidence="2" id="KW-0449">Lipoprotein</keyword>
<name>A0ABP7GTR6_9FLAO</name>
<gene>
    <name evidence="2" type="ORF">GCM10022271_00530</name>
</gene>
<evidence type="ECO:0000313" key="3">
    <source>
        <dbReference type="Proteomes" id="UP001501456"/>
    </source>
</evidence>
<dbReference type="PROSITE" id="PS51257">
    <property type="entry name" value="PROKAR_LIPOPROTEIN"/>
    <property type="match status" value="1"/>
</dbReference>
<protein>
    <submittedName>
        <fullName evidence="2">SusD/RagB family nutrient-binding outer membrane lipoprotein</fullName>
    </submittedName>
</protein>
<dbReference type="EMBL" id="BAABBI010000001">
    <property type="protein sequence ID" value="GAA3772343.1"/>
    <property type="molecule type" value="Genomic_DNA"/>
</dbReference>
<organism evidence="2 3">
    <name type="scientific">Corallibacter vietnamensis</name>
    <dbReference type="NCBI Taxonomy" id="904130"/>
    <lineage>
        <taxon>Bacteria</taxon>
        <taxon>Pseudomonadati</taxon>
        <taxon>Bacteroidota</taxon>
        <taxon>Flavobacteriia</taxon>
        <taxon>Flavobacteriales</taxon>
        <taxon>Flavobacteriaceae</taxon>
        <taxon>Corallibacter</taxon>
    </lineage>
</organism>
<keyword evidence="3" id="KW-1185">Reference proteome</keyword>
<dbReference type="InterPro" id="IPR041662">
    <property type="entry name" value="SusD-like_2"/>
</dbReference>
<dbReference type="InterPro" id="IPR011990">
    <property type="entry name" value="TPR-like_helical_dom_sf"/>
</dbReference>